<feature type="compositionally biased region" description="Polar residues" evidence="1">
    <location>
        <begin position="133"/>
        <end position="148"/>
    </location>
</feature>
<dbReference type="Proteomes" id="UP001174909">
    <property type="component" value="Unassembled WGS sequence"/>
</dbReference>
<sequence length="148" mass="16629">MQSHLAAWDELVEQVRKGERAEEAVGLQDKQENLSKCGEFWQKLVVRGVGDTPLSFLPPDLGDLLESVTPSPHEELVVLPPHVCLDSVLQPEFVVPPAELLEQCRKEQVEGEPVTERGKRKREESVEEPNFPLSPNTVNDVIDLTQEQ</sequence>
<feature type="compositionally biased region" description="Basic and acidic residues" evidence="1">
    <location>
        <begin position="107"/>
        <end position="124"/>
    </location>
</feature>
<keyword evidence="3" id="KW-1185">Reference proteome</keyword>
<gene>
    <name evidence="2" type="ORF">GBAR_LOCUS4009</name>
</gene>
<evidence type="ECO:0000313" key="3">
    <source>
        <dbReference type="Proteomes" id="UP001174909"/>
    </source>
</evidence>
<protein>
    <submittedName>
        <fullName evidence="2">Uncharacterized protein</fullName>
    </submittedName>
</protein>
<evidence type="ECO:0000256" key="1">
    <source>
        <dbReference type="SAM" id="MobiDB-lite"/>
    </source>
</evidence>
<dbReference type="EMBL" id="CASHTH010000571">
    <property type="protein sequence ID" value="CAI8004797.1"/>
    <property type="molecule type" value="Genomic_DNA"/>
</dbReference>
<evidence type="ECO:0000313" key="2">
    <source>
        <dbReference type="EMBL" id="CAI8004797.1"/>
    </source>
</evidence>
<proteinExistence type="predicted"/>
<feature type="region of interest" description="Disordered" evidence="1">
    <location>
        <begin position="107"/>
        <end position="148"/>
    </location>
</feature>
<comment type="caution">
    <text evidence="2">The sequence shown here is derived from an EMBL/GenBank/DDBJ whole genome shotgun (WGS) entry which is preliminary data.</text>
</comment>
<reference evidence="2" key="1">
    <citation type="submission" date="2023-03" db="EMBL/GenBank/DDBJ databases">
        <authorList>
            <person name="Steffen K."/>
            <person name="Cardenas P."/>
        </authorList>
    </citation>
    <scope>NUCLEOTIDE SEQUENCE</scope>
</reference>
<dbReference type="AlphaFoldDB" id="A0AA35W2I1"/>
<name>A0AA35W2I1_GEOBA</name>
<organism evidence="2 3">
    <name type="scientific">Geodia barretti</name>
    <name type="common">Barrett's horny sponge</name>
    <dbReference type="NCBI Taxonomy" id="519541"/>
    <lineage>
        <taxon>Eukaryota</taxon>
        <taxon>Metazoa</taxon>
        <taxon>Porifera</taxon>
        <taxon>Demospongiae</taxon>
        <taxon>Heteroscleromorpha</taxon>
        <taxon>Tetractinellida</taxon>
        <taxon>Astrophorina</taxon>
        <taxon>Geodiidae</taxon>
        <taxon>Geodia</taxon>
    </lineage>
</organism>
<accession>A0AA35W2I1</accession>